<dbReference type="GO" id="GO:0007165">
    <property type="term" value="P:signal transduction"/>
    <property type="evidence" value="ECO:0007669"/>
    <property type="project" value="UniProtKB-KW"/>
</dbReference>
<evidence type="ECO:0000313" key="10">
    <source>
        <dbReference type="Proteomes" id="UP000675940"/>
    </source>
</evidence>
<keyword evidence="6" id="KW-0472">Membrane</keyword>
<feature type="transmembrane region" description="Helical" evidence="6">
    <location>
        <begin position="24"/>
        <end position="46"/>
    </location>
</feature>
<dbReference type="CDD" id="cd11386">
    <property type="entry name" value="MCP_signal"/>
    <property type="match status" value="1"/>
</dbReference>
<dbReference type="Gene3D" id="1.10.287.950">
    <property type="entry name" value="Methyl-accepting chemotaxis protein"/>
    <property type="match status" value="1"/>
</dbReference>
<dbReference type="PROSITE" id="PS50111">
    <property type="entry name" value="CHEMOTAXIS_TRANSDUC_2"/>
    <property type="match status" value="1"/>
</dbReference>
<dbReference type="RefSeq" id="WP_209359459.1">
    <property type="nucleotide sequence ID" value="NZ_JAGISH010000001.1"/>
</dbReference>
<dbReference type="SMART" id="SM00283">
    <property type="entry name" value="MA"/>
    <property type="match status" value="1"/>
</dbReference>
<feature type="domain" description="Methyl-accepting transducer" evidence="7">
    <location>
        <begin position="498"/>
        <end position="727"/>
    </location>
</feature>
<dbReference type="Pfam" id="PF00672">
    <property type="entry name" value="HAMP"/>
    <property type="match status" value="1"/>
</dbReference>
<dbReference type="Gene3D" id="6.10.340.10">
    <property type="match status" value="1"/>
</dbReference>
<dbReference type="EMBL" id="JAGISH010000001">
    <property type="protein sequence ID" value="MBP0481642.1"/>
    <property type="molecule type" value="Genomic_DNA"/>
</dbReference>
<keyword evidence="4" id="KW-0807">Transducer</keyword>
<feature type="domain" description="HAMP" evidence="8">
    <location>
        <begin position="441"/>
        <end position="493"/>
    </location>
</feature>
<dbReference type="SMART" id="SM00304">
    <property type="entry name" value="HAMP"/>
    <property type="match status" value="2"/>
</dbReference>
<name>A0A940MMT4_9RHOB</name>
<evidence type="ECO:0000256" key="1">
    <source>
        <dbReference type="ARBA" id="ARBA00004370"/>
    </source>
</evidence>
<keyword evidence="6" id="KW-0812">Transmembrane</keyword>
<sequence>MPLPPGVKKNRRNHWKRLTLRWKLPILIAVPVVLALVAVAFGMYELGAKETALQRKASMLRLLDVKVRETETWFASVERQALQLASSQGARDAVREFGAGWEAFGADAPAQLRRLYAEQNPFAPEERRAMDSADDGSAWTKGHQHFHQSFREFIRLGPFFDLYILDVAGNVVYSVAKKDDFATNMRDGPYADSGLGRAYAAARELSAGEAAYSGYVTYGPSGTLPSNFVAAPVFDEAGDRIGAVALQVDVGEPARQMAHSTLLGDHGEVYAFDEAGHALTASERPGGLQVLDPIPDLDHLGRVLAGEDVKIPEAPGLRGNTVEVVGITREIAGQEWHIVAEDDLWYARAQERKLLHSTLIQSAIVAFMVMGMGVIVAGYVTNRVRLLSGSVSAVAAGDYESEIQQTRTGDEIGDIARALNSFRGDLGEVAKTRAKIQEASAHQADVVGTLRDKLVQLADGDLGCRIERDLGSDYEELKGYFNSTVDSLTAIIDEMRASAESIDTDARSLSEGSEALSRRTENQAATLEETAAAMDEISESVNATARGSKEIVTAIGQARSQAERGQEVRNRAVEAMGQIEASSRQISQIITVIEDIAFQTNLLSLNAGVEAARAGEVGRGFAVVASEVRALAQRSSDSAAEIRGLIAESGQNVAHGVQLVSELGTAMEGILEEVVAVTERVGHIATSAGEQAQGIGEINNGIAALDQVTQQNAAMVNESAASGKALQEKAGELRNLVARFRTRDAGTFAAPAPKIGEKARTAPAASPDKAVVSTAKKNGSESGAKSHADTSDLGWQSKDARPMPSGSEKPKGPSATNAPVPEPAKAAGGGGASPWQDF</sequence>
<feature type="region of interest" description="Disordered" evidence="5">
    <location>
        <begin position="749"/>
        <end position="838"/>
    </location>
</feature>
<evidence type="ECO:0000256" key="2">
    <source>
        <dbReference type="ARBA" id="ARBA00022500"/>
    </source>
</evidence>
<dbReference type="InterPro" id="IPR004089">
    <property type="entry name" value="MCPsignal_dom"/>
</dbReference>
<gene>
    <name evidence="9" type="ORF">J5474_03935</name>
</gene>
<feature type="domain" description="HAMP" evidence="8">
    <location>
        <begin position="378"/>
        <end position="431"/>
    </location>
</feature>
<evidence type="ECO:0000256" key="3">
    <source>
        <dbReference type="ARBA" id="ARBA00029447"/>
    </source>
</evidence>
<keyword evidence="6" id="KW-1133">Transmembrane helix</keyword>
<proteinExistence type="inferred from homology"/>
<evidence type="ECO:0000313" key="9">
    <source>
        <dbReference type="EMBL" id="MBP0481642.1"/>
    </source>
</evidence>
<feature type="transmembrane region" description="Helical" evidence="6">
    <location>
        <begin position="358"/>
        <end position="380"/>
    </location>
</feature>
<evidence type="ECO:0000256" key="4">
    <source>
        <dbReference type="PROSITE-ProRule" id="PRU00284"/>
    </source>
</evidence>
<protein>
    <submittedName>
        <fullName evidence="9">Methyl-accepting chemotaxis protein</fullName>
    </submittedName>
</protein>
<comment type="caution">
    <text evidence="9">The sequence shown here is derived from an EMBL/GenBank/DDBJ whole genome shotgun (WGS) entry which is preliminary data.</text>
</comment>
<dbReference type="AlphaFoldDB" id="A0A940MMT4"/>
<evidence type="ECO:0000256" key="5">
    <source>
        <dbReference type="SAM" id="MobiDB-lite"/>
    </source>
</evidence>
<dbReference type="SUPFAM" id="SSF58104">
    <property type="entry name" value="Methyl-accepting chemotaxis protein (MCP) signaling domain"/>
    <property type="match status" value="1"/>
</dbReference>
<comment type="subcellular location">
    <subcellularLocation>
        <location evidence="1">Membrane</location>
    </subcellularLocation>
</comment>
<dbReference type="InterPro" id="IPR003660">
    <property type="entry name" value="HAMP_dom"/>
</dbReference>
<comment type="similarity">
    <text evidence="3">Belongs to the methyl-accepting chemotaxis (MCP) protein family.</text>
</comment>
<evidence type="ECO:0000259" key="8">
    <source>
        <dbReference type="PROSITE" id="PS50885"/>
    </source>
</evidence>
<dbReference type="Pfam" id="PF00015">
    <property type="entry name" value="MCPsignal"/>
    <property type="match status" value="1"/>
</dbReference>
<dbReference type="CDD" id="cd06225">
    <property type="entry name" value="HAMP"/>
    <property type="match status" value="1"/>
</dbReference>
<keyword evidence="2" id="KW-0145">Chemotaxis</keyword>
<evidence type="ECO:0000259" key="7">
    <source>
        <dbReference type="PROSITE" id="PS50111"/>
    </source>
</evidence>
<dbReference type="PANTHER" id="PTHR43531">
    <property type="entry name" value="PROTEIN ICFG"/>
    <property type="match status" value="1"/>
</dbReference>
<organism evidence="9 10">
    <name type="scientific">Sagittula salina</name>
    <dbReference type="NCBI Taxonomy" id="2820268"/>
    <lineage>
        <taxon>Bacteria</taxon>
        <taxon>Pseudomonadati</taxon>
        <taxon>Pseudomonadota</taxon>
        <taxon>Alphaproteobacteria</taxon>
        <taxon>Rhodobacterales</taxon>
        <taxon>Roseobacteraceae</taxon>
        <taxon>Sagittula</taxon>
    </lineage>
</organism>
<keyword evidence="10" id="KW-1185">Reference proteome</keyword>
<evidence type="ECO:0000256" key="6">
    <source>
        <dbReference type="SAM" id="Phobius"/>
    </source>
</evidence>
<dbReference type="Proteomes" id="UP000675940">
    <property type="component" value="Unassembled WGS sequence"/>
</dbReference>
<reference evidence="9" key="1">
    <citation type="submission" date="2021-03" db="EMBL/GenBank/DDBJ databases">
        <title>Sagittula salina sp. nov. strain M10.9X isolated from the marine waste.</title>
        <authorList>
            <person name="Satari L."/>
            <person name="Molina-Menor E."/>
            <person name="Vidal-Verdu A."/>
            <person name="Pascual J."/>
            <person name="Pereto J."/>
            <person name="Porcar M."/>
        </authorList>
    </citation>
    <scope>NUCLEOTIDE SEQUENCE</scope>
    <source>
        <strain evidence="9">M10.9X</strain>
    </source>
</reference>
<dbReference type="GO" id="GO:0016020">
    <property type="term" value="C:membrane"/>
    <property type="evidence" value="ECO:0007669"/>
    <property type="project" value="UniProtKB-SubCell"/>
</dbReference>
<dbReference type="SUPFAM" id="SSF158472">
    <property type="entry name" value="HAMP domain-like"/>
    <property type="match status" value="1"/>
</dbReference>
<accession>A0A940MMT4</accession>
<dbReference type="InterPro" id="IPR051310">
    <property type="entry name" value="MCP_chemotaxis"/>
</dbReference>
<dbReference type="FunFam" id="1.10.287.950:FF:000001">
    <property type="entry name" value="Methyl-accepting chemotaxis sensory transducer"/>
    <property type="match status" value="1"/>
</dbReference>
<dbReference type="PANTHER" id="PTHR43531:SF11">
    <property type="entry name" value="METHYL-ACCEPTING CHEMOTAXIS PROTEIN 3"/>
    <property type="match status" value="1"/>
</dbReference>
<dbReference type="GO" id="GO:0006935">
    <property type="term" value="P:chemotaxis"/>
    <property type="evidence" value="ECO:0007669"/>
    <property type="project" value="UniProtKB-KW"/>
</dbReference>
<dbReference type="PROSITE" id="PS50885">
    <property type="entry name" value="HAMP"/>
    <property type="match status" value="2"/>
</dbReference>